<organism evidence="3 4">
    <name type="scientific">Artemisia annua</name>
    <name type="common">Sweet wormwood</name>
    <dbReference type="NCBI Taxonomy" id="35608"/>
    <lineage>
        <taxon>Eukaryota</taxon>
        <taxon>Viridiplantae</taxon>
        <taxon>Streptophyta</taxon>
        <taxon>Embryophyta</taxon>
        <taxon>Tracheophyta</taxon>
        <taxon>Spermatophyta</taxon>
        <taxon>Magnoliopsida</taxon>
        <taxon>eudicotyledons</taxon>
        <taxon>Gunneridae</taxon>
        <taxon>Pentapetalae</taxon>
        <taxon>asterids</taxon>
        <taxon>campanulids</taxon>
        <taxon>Asterales</taxon>
        <taxon>Asteraceae</taxon>
        <taxon>Asteroideae</taxon>
        <taxon>Anthemideae</taxon>
        <taxon>Artemisiinae</taxon>
        <taxon>Artemisia</taxon>
    </lineage>
</organism>
<sequence length="252" mass="28427">MSLSISLSMTASSPSPETALSSSLLLRQRFLRVLQCGWCDKLYSKGWLLVGITKNELDGNMMREMFNDIMLSGGSTMFLVNSSMRVTVNEPLERNCLSPNYMASDFQDTYISYSYFKFYLDTYDIECLMDDKDVRGFIKIDEIEQISIPVLERVKKPLEKALAEAKLKVDDIYAMKVVGSSSRVPAVIKILTEFFGKEPRCTMNTSECVSKGCALKCAILSPTFKIRDFQVQESFPIPISLTWKGAAQDSQL</sequence>
<reference evidence="3 4" key="1">
    <citation type="journal article" date="2018" name="Mol. Plant">
        <title>The genome of Artemisia annua provides insight into the evolution of Asteraceae family and artemisinin biosynthesis.</title>
        <authorList>
            <person name="Shen Q."/>
            <person name="Zhang L."/>
            <person name="Liao Z."/>
            <person name="Wang S."/>
            <person name="Yan T."/>
            <person name="Shi P."/>
            <person name="Liu M."/>
            <person name="Fu X."/>
            <person name="Pan Q."/>
            <person name="Wang Y."/>
            <person name="Lv Z."/>
            <person name="Lu X."/>
            <person name="Zhang F."/>
            <person name="Jiang W."/>
            <person name="Ma Y."/>
            <person name="Chen M."/>
            <person name="Hao X."/>
            <person name="Li L."/>
            <person name="Tang Y."/>
            <person name="Lv G."/>
            <person name="Zhou Y."/>
            <person name="Sun X."/>
            <person name="Brodelius P.E."/>
            <person name="Rose J.K.C."/>
            <person name="Tang K."/>
        </authorList>
    </citation>
    <scope>NUCLEOTIDE SEQUENCE [LARGE SCALE GENOMIC DNA]</scope>
    <source>
        <strain evidence="4">cv. Huhao1</strain>
        <tissue evidence="3">Leaf</tissue>
    </source>
</reference>
<name>A0A2U1NUL5_ARTAN</name>
<accession>A0A2U1NUL5</accession>
<keyword evidence="1" id="KW-0547">Nucleotide-binding</keyword>
<protein>
    <submittedName>
        <fullName evidence="3">Heat shock protein 70 family</fullName>
    </submittedName>
</protein>
<gene>
    <name evidence="3" type="ORF">CTI12_AA227210</name>
</gene>
<dbReference type="PANTHER" id="PTHR45639:SF4">
    <property type="entry name" value="HSC70CB, ISOFORM G"/>
    <property type="match status" value="1"/>
</dbReference>
<dbReference type="GO" id="GO:0005524">
    <property type="term" value="F:ATP binding"/>
    <property type="evidence" value="ECO:0007669"/>
    <property type="project" value="UniProtKB-KW"/>
</dbReference>
<keyword evidence="3" id="KW-0346">Stress response</keyword>
<dbReference type="InterPro" id="IPR013126">
    <property type="entry name" value="Hsp_70_fam"/>
</dbReference>
<dbReference type="SUPFAM" id="SSF53067">
    <property type="entry name" value="Actin-like ATPase domain"/>
    <property type="match status" value="1"/>
</dbReference>
<dbReference type="GO" id="GO:0005829">
    <property type="term" value="C:cytosol"/>
    <property type="evidence" value="ECO:0007669"/>
    <property type="project" value="TreeGrafter"/>
</dbReference>
<evidence type="ECO:0000256" key="1">
    <source>
        <dbReference type="ARBA" id="ARBA00022741"/>
    </source>
</evidence>
<dbReference type="OrthoDB" id="1738695at2759"/>
<dbReference type="STRING" id="35608.A0A2U1NUL5"/>
<dbReference type="EMBL" id="PKPP01002163">
    <property type="protein sequence ID" value="PWA77171.1"/>
    <property type="molecule type" value="Genomic_DNA"/>
</dbReference>
<dbReference type="Gene3D" id="3.90.640.10">
    <property type="entry name" value="Actin, Chain A, domain 4"/>
    <property type="match status" value="1"/>
</dbReference>
<dbReference type="Pfam" id="PF00012">
    <property type="entry name" value="HSP70"/>
    <property type="match status" value="1"/>
</dbReference>
<keyword evidence="4" id="KW-1185">Reference proteome</keyword>
<dbReference type="InterPro" id="IPR043129">
    <property type="entry name" value="ATPase_NBD"/>
</dbReference>
<dbReference type="Proteomes" id="UP000245207">
    <property type="component" value="Unassembled WGS sequence"/>
</dbReference>
<keyword evidence="2" id="KW-0067">ATP-binding</keyword>
<proteinExistence type="predicted"/>
<evidence type="ECO:0000313" key="3">
    <source>
        <dbReference type="EMBL" id="PWA77171.1"/>
    </source>
</evidence>
<evidence type="ECO:0000256" key="2">
    <source>
        <dbReference type="ARBA" id="ARBA00022840"/>
    </source>
</evidence>
<dbReference type="AlphaFoldDB" id="A0A2U1NUL5"/>
<comment type="caution">
    <text evidence="3">The sequence shown here is derived from an EMBL/GenBank/DDBJ whole genome shotgun (WGS) entry which is preliminary data.</text>
</comment>
<evidence type="ECO:0000313" key="4">
    <source>
        <dbReference type="Proteomes" id="UP000245207"/>
    </source>
</evidence>
<dbReference type="Gene3D" id="3.30.420.40">
    <property type="match status" value="2"/>
</dbReference>
<dbReference type="PANTHER" id="PTHR45639">
    <property type="entry name" value="HSC70CB, ISOFORM G-RELATED"/>
    <property type="match status" value="1"/>
</dbReference>
<dbReference type="GO" id="GO:0140662">
    <property type="term" value="F:ATP-dependent protein folding chaperone"/>
    <property type="evidence" value="ECO:0007669"/>
    <property type="project" value="InterPro"/>
</dbReference>
<dbReference type="GO" id="GO:0005634">
    <property type="term" value="C:nucleus"/>
    <property type="evidence" value="ECO:0007669"/>
    <property type="project" value="TreeGrafter"/>
</dbReference>